<dbReference type="VEuPathDB" id="FungiDB:PV07_06847"/>
<dbReference type="RefSeq" id="XP_016247285.1">
    <property type="nucleotide sequence ID" value="XM_016393866.1"/>
</dbReference>
<dbReference type="OrthoDB" id="4141721at2759"/>
<dbReference type="SUPFAM" id="SSF48452">
    <property type="entry name" value="TPR-like"/>
    <property type="match status" value="1"/>
</dbReference>
<dbReference type="Pfam" id="PF13424">
    <property type="entry name" value="TPR_12"/>
    <property type="match status" value="1"/>
</dbReference>
<dbReference type="InterPro" id="IPR011990">
    <property type="entry name" value="TPR-like_helical_dom_sf"/>
</dbReference>
<evidence type="ECO:0008006" key="4">
    <source>
        <dbReference type="Google" id="ProtNLM"/>
    </source>
</evidence>
<sequence length="535" mass="59637">MAMTPPGSEMTDKKKTLRSDFLWVDSSGGNTDPTNHVYEREVRSHVQRWSKTHTGPTRLRNSTSTSRKRKAAPKVQSVQPVSSKPIAKTKASPPSASRTAPFTAAPMTPVSSQETPVELEDLVVMQTRSRSATEVESPPARRSGGQRPLGDDVTVQDKEDSGQVAGTVVPATWRDDQRWRQTIQSRIQQTVRLWHSIAPALAATLDSDRLEKMVRCHHLTFSTVCSVKKAATTRESQEEALRFERLMVKGCRALEAYRVGEAFVRFDEAFSYLKPILILQNIRGQPMLCRLIAQFSGPLFVPLWHRVYQYIIELAEVLISPDNPFGQSADLFIRSPVPLADASEMVLRCILDVVQTQLGPLHPDALDSLECLAWSLFERGRGQEALARFTELLQNQEAARGPMSPEACDALRGLAETHLRLGDLDVAEHMFDEVLGWRSMGPGRESPQASAVRVKCLLSLSRLAQRRQNPFRARWLLRHAAQTASLAYSEGGQTATDVSFDAKPPELDPLDEVKEEVQRLLDAVGSWSIDSLIDE</sequence>
<reference evidence="2 3" key="1">
    <citation type="submission" date="2015-01" db="EMBL/GenBank/DDBJ databases">
        <title>The Genome Sequence of Cladophialophora immunda CBS83496.</title>
        <authorList>
            <consortium name="The Broad Institute Genomics Platform"/>
            <person name="Cuomo C."/>
            <person name="de Hoog S."/>
            <person name="Gorbushina A."/>
            <person name="Stielow B."/>
            <person name="Teixiera M."/>
            <person name="Abouelleil A."/>
            <person name="Chapman S.B."/>
            <person name="Priest M."/>
            <person name="Young S.K."/>
            <person name="Wortman J."/>
            <person name="Nusbaum C."/>
            <person name="Birren B."/>
        </authorList>
    </citation>
    <scope>NUCLEOTIDE SEQUENCE [LARGE SCALE GENOMIC DNA]</scope>
    <source>
        <strain evidence="2 3">CBS 83496</strain>
    </source>
</reference>
<name>A0A0D2CTZ9_9EURO</name>
<evidence type="ECO:0000313" key="3">
    <source>
        <dbReference type="Proteomes" id="UP000054466"/>
    </source>
</evidence>
<feature type="compositionally biased region" description="Polar residues" evidence="1">
    <location>
        <begin position="52"/>
        <end position="65"/>
    </location>
</feature>
<accession>A0A0D2CTZ9</accession>
<feature type="region of interest" description="Disordered" evidence="1">
    <location>
        <begin position="23"/>
        <end position="163"/>
    </location>
</feature>
<gene>
    <name evidence="2" type="ORF">PV07_06847</name>
</gene>
<organism evidence="2 3">
    <name type="scientific">Cladophialophora immunda</name>
    <dbReference type="NCBI Taxonomy" id="569365"/>
    <lineage>
        <taxon>Eukaryota</taxon>
        <taxon>Fungi</taxon>
        <taxon>Dikarya</taxon>
        <taxon>Ascomycota</taxon>
        <taxon>Pezizomycotina</taxon>
        <taxon>Eurotiomycetes</taxon>
        <taxon>Chaetothyriomycetidae</taxon>
        <taxon>Chaetothyriales</taxon>
        <taxon>Herpotrichiellaceae</taxon>
        <taxon>Cladophialophora</taxon>
    </lineage>
</organism>
<dbReference type="Proteomes" id="UP000054466">
    <property type="component" value="Unassembled WGS sequence"/>
</dbReference>
<evidence type="ECO:0000313" key="2">
    <source>
        <dbReference type="EMBL" id="KIW27069.1"/>
    </source>
</evidence>
<dbReference type="AlphaFoldDB" id="A0A0D2CTZ9"/>
<dbReference type="GeneID" id="27346041"/>
<dbReference type="EMBL" id="KN847043">
    <property type="protein sequence ID" value="KIW27069.1"/>
    <property type="molecule type" value="Genomic_DNA"/>
</dbReference>
<proteinExistence type="predicted"/>
<dbReference type="HOGENOM" id="CLU_582664_0_0_1"/>
<keyword evidence="3" id="KW-1185">Reference proteome</keyword>
<protein>
    <recommendedName>
        <fullName evidence="4">Clr5 domain-containing protein</fullName>
    </recommendedName>
</protein>
<evidence type="ECO:0000256" key="1">
    <source>
        <dbReference type="SAM" id="MobiDB-lite"/>
    </source>
</evidence>
<dbReference type="Gene3D" id="1.25.40.10">
    <property type="entry name" value="Tetratricopeptide repeat domain"/>
    <property type="match status" value="1"/>
</dbReference>